<gene>
    <name evidence="1" type="ORF">X777_09285</name>
</gene>
<sequence length="169" mass="18961">MYPTLCPFGTHDWLVFESAWIYANHVHPVCAMHHWSASMEYSENKSSKYVTAKNYTSTAIQKSVTILGWHDGGANTLASPRGGWRLAWVGVNPKINATSNRTYAPTALPHHRRTPSGLLAVVTRGKSIPCAEKCDFPKVFMAPSSRHKLNCVVLSRSQESRVLFPFRFK</sequence>
<evidence type="ECO:0000313" key="2">
    <source>
        <dbReference type="Proteomes" id="UP000053097"/>
    </source>
</evidence>
<dbReference type="Proteomes" id="UP000053097">
    <property type="component" value="Unassembled WGS sequence"/>
</dbReference>
<protein>
    <submittedName>
        <fullName evidence="1">Uncharacterized protein</fullName>
    </submittedName>
</protein>
<dbReference type="AlphaFoldDB" id="A0A026W7D8"/>
<dbReference type="EMBL" id="KK107364">
    <property type="protein sequence ID" value="EZA51970.1"/>
    <property type="molecule type" value="Genomic_DNA"/>
</dbReference>
<proteinExistence type="predicted"/>
<evidence type="ECO:0000313" key="1">
    <source>
        <dbReference type="EMBL" id="EZA51970.1"/>
    </source>
</evidence>
<accession>A0A026W7D8</accession>
<keyword evidence="2" id="KW-1185">Reference proteome</keyword>
<organism evidence="1 2">
    <name type="scientific">Ooceraea biroi</name>
    <name type="common">Clonal raider ant</name>
    <name type="synonym">Cerapachys biroi</name>
    <dbReference type="NCBI Taxonomy" id="2015173"/>
    <lineage>
        <taxon>Eukaryota</taxon>
        <taxon>Metazoa</taxon>
        <taxon>Ecdysozoa</taxon>
        <taxon>Arthropoda</taxon>
        <taxon>Hexapoda</taxon>
        <taxon>Insecta</taxon>
        <taxon>Pterygota</taxon>
        <taxon>Neoptera</taxon>
        <taxon>Endopterygota</taxon>
        <taxon>Hymenoptera</taxon>
        <taxon>Apocrita</taxon>
        <taxon>Aculeata</taxon>
        <taxon>Formicoidea</taxon>
        <taxon>Formicidae</taxon>
        <taxon>Dorylinae</taxon>
        <taxon>Ooceraea</taxon>
    </lineage>
</organism>
<name>A0A026W7D8_OOCBI</name>
<reference evidence="1 2" key="1">
    <citation type="journal article" date="2014" name="Curr. Biol.">
        <title>The genome of the clonal raider ant Cerapachys biroi.</title>
        <authorList>
            <person name="Oxley P.R."/>
            <person name="Ji L."/>
            <person name="Fetter-Pruneda I."/>
            <person name="McKenzie S.K."/>
            <person name="Li C."/>
            <person name="Hu H."/>
            <person name="Zhang G."/>
            <person name="Kronauer D.J."/>
        </authorList>
    </citation>
    <scope>NUCLEOTIDE SEQUENCE [LARGE SCALE GENOMIC DNA]</scope>
</reference>